<protein>
    <submittedName>
        <fullName evidence="1">Uncharacterized protein</fullName>
    </submittedName>
</protein>
<dbReference type="HOGENOM" id="CLU_1069176_0_0_6"/>
<dbReference type="RefSeq" id="WP_012535625.1">
    <property type="nucleotide sequence ID" value="NC_011186.1"/>
</dbReference>
<gene>
    <name evidence="1" type="ordered locus">VFMJ11_A0647</name>
</gene>
<sequence>MEDKIKSWLEKTGYPLELYVQKELMKKGYLCDKSPLYIDLQESTSREIDVVALKATEHDIPCSFETKLFIECKKSEKPLVVLTADTDKCARFRTLFGHDVVGPNEPSFGLTAYSTLLDLELCAQQECVGEFASETFVGYSLVTSFSKSDENIYKGIMGLSKASEYFRSNYLGFFERLKTDREQKPGTQLHYELQIPTLVVDCPLFVAYLDKFGAMQVEPTKWSNIQVKLPWVIGKYDEERECSIQVVTKEYFSQFLFEVDKISSYVSSFEIMSRSVKFNT</sequence>
<dbReference type="AlphaFoldDB" id="B5EU28"/>
<evidence type="ECO:0000313" key="1">
    <source>
        <dbReference type="EMBL" id="ACH64575.1"/>
    </source>
</evidence>
<organism evidence="1 2">
    <name type="scientific">Aliivibrio fischeri (strain MJ11)</name>
    <name type="common">Vibrio fischeri</name>
    <dbReference type="NCBI Taxonomy" id="388396"/>
    <lineage>
        <taxon>Bacteria</taxon>
        <taxon>Pseudomonadati</taxon>
        <taxon>Pseudomonadota</taxon>
        <taxon>Gammaproteobacteria</taxon>
        <taxon>Vibrionales</taxon>
        <taxon>Vibrionaceae</taxon>
        <taxon>Aliivibrio</taxon>
    </lineage>
</organism>
<dbReference type="EMBL" id="CP001133">
    <property type="protein sequence ID" value="ACH64575.1"/>
    <property type="molecule type" value="Genomic_DNA"/>
</dbReference>
<accession>B5EU28</accession>
<dbReference type="Proteomes" id="UP000001857">
    <property type="component" value="Chromosome II"/>
</dbReference>
<proteinExistence type="predicted"/>
<reference evidence="2" key="1">
    <citation type="submission" date="2008-08" db="EMBL/GenBank/DDBJ databases">
        <title>Complete sequence of Vibrio fischeri strain MJ11.</title>
        <authorList>
            <person name="Mandel M.J."/>
            <person name="Stabb E.V."/>
            <person name="Ruby E.G."/>
            <person name="Ferriera S."/>
            <person name="Johnson J."/>
            <person name="Kravitz S."/>
            <person name="Beeson K."/>
            <person name="Sutton G."/>
            <person name="Rogers Y.-H."/>
            <person name="Friedman R."/>
            <person name="Frazier M."/>
            <person name="Venter J.C."/>
        </authorList>
    </citation>
    <scope>NUCLEOTIDE SEQUENCE [LARGE SCALE GENOMIC DNA]</scope>
    <source>
        <strain evidence="2">MJ11</strain>
    </source>
</reference>
<name>B5EU28_ALIFM</name>
<evidence type="ECO:0000313" key="2">
    <source>
        <dbReference type="Proteomes" id="UP000001857"/>
    </source>
</evidence>
<reference evidence="1 2" key="2">
    <citation type="journal article" date="2009" name="Nature">
        <title>A single regulatory gene is sufficient to alter bacterial host range.</title>
        <authorList>
            <person name="Mandel M.J."/>
            <person name="Wollenberg M.S."/>
            <person name="Stabb E.V."/>
            <person name="Visick K.L."/>
            <person name="Ruby E.G."/>
        </authorList>
    </citation>
    <scope>NUCLEOTIDE SEQUENCE [LARGE SCALE GENOMIC DNA]</scope>
    <source>
        <strain evidence="1 2">MJ11</strain>
    </source>
</reference>
<dbReference type="KEGG" id="vfm:VFMJ11_A0647"/>